<accession>A0A1I3ISV5</accession>
<dbReference type="EMBL" id="FORI01000002">
    <property type="protein sequence ID" value="SFI51036.1"/>
    <property type="molecule type" value="Genomic_DNA"/>
</dbReference>
<keyword evidence="2" id="KW-1185">Reference proteome</keyword>
<dbReference type="AlphaFoldDB" id="A0A1I3ISV5"/>
<name>A0A1I3ISV5_9SPIR</name>
<sequence>MVFTETLPSKLLGIWESKDRYVFFEQNDENEPQIVVVLKEYYGWYLDRVAEPASYNEKEPRTRNIPTPRNAEHIYIQNIDTKETASSLYGSLDLKYSNWQKNQIPFFLLDDSIYLKYFVLDERETDETTGSLETSENQNVSYKFYRGIAPSKGFMISPQNLPKNITGYIIDGEKLYDVRYWQTDMDYSTDYITFQYKDDSYTIPKHLRSCETNYSCVSGRSKKVRNTVKPFGYKEEDYLFNDNQKVFTKNEEPYLKRLADRSTFEDLMTLVKAANARRKPDPPALFPESNLDWHWDLIDLLEKNNEIIQQVRARQKAFGPRGRDIGK</sequence>
<dbReference type="Proteomes" id="UP000182737">
    <property type="component" value="Unassembled WGS sequence"/>
</dbReference>
<proteinExistence type="predicted"/>
<protein>
    <submittedName>
        <fullName evidence="1">Uncharacterized protein</fullName>
    </submittedName>
</protein>
<dbReference type="OrthoDB" id="357768at2"/>
<evidence type="ECO:0000313" key="2">
    <source>
        <dbReference type="Proteomes" id="UP000182737"/>
    </source>
</evidence>
<gene>
    <name evidence="1" type="ORF">SAMN04487775_102114</name>
</gene>
<reference evidence="2" key="1">
    <citation type="submission" date="2016-10" db="EMBL/GenBank/DDBJ databases">
        <authorList>
            <person name="Varghese N."/>
            <person name="Submissions S."/>
        </authorList>
    </citation>
    <scope>NUCLEOTIDE SEQUENCE [LARGE SCALE GENOMIC DNA]</scope>
    <source>
        <strain evidence="2">XBD1002</strain>
    </source>
</reference>
<evidence type="ECO:0000313" key="1">
    <source>
        <dbReference type="EMBL" id="SFI51036.1"/>
    </source>
</evidence>
<organism evidence="1 2">
    <name type="scientific">Treponema bryantii</name>
    <dbReference type="NCBI Taxonomy" id="163"/>
    <lineage>
        <taxon>Bacteria</taxon>
        <taxon>Pseudomonadati</taxon>
        <taxon>Spirochaetota</taxon>
        <taxon>Spirochaetia</taxon>
        <taxon>Spirochaetales</taxon>
        <taxon>Treponemataceae</taxon>
        <taxon>Treponema</taxon>
    </lineage>
</organism>